<organism evidence="2 3">
    <name type="scientific">Gaopeijia maritima</name>
    <dbReference type="NCBI Taxonomy" id="3119007"/>
    <lineage>
        <taxon>Bacteria</taxon>
        <taxon>Pseudomonadati</taxon>
        <taxon>Gemmatimonadota</taxon>
        <taxon>Longimicrobiia</taxon>
        <taxon>Gaopeijiales</taxon>
        <taxon>Gaopeijiaceae</taxon>
        <taxon>Gaopeijia</taxon>
    </lineage>
</organism>
<keyword evidence="1" id="KW-1133">Transmembrane helix</keyword>
<dbReference type="EMBL" id="JBBHLI010000001">
    <property type="protein sequence ID" value="MEK9499443.1"/>
    <property type="molecule type" value="Genomic_DNA"/>
</dbReference>
<comment type="caution">
    <text evidence="2">The sequence shown here is derived from an EMBL/GenBank/DDBJ whole genome shotgun (WGS) entry which is preliminary data.</text>
</comment>
<keyword evidence="3" id="KW-1185">Reference proteome</keyword>
<sequence length="184" mass="20438">MWRFDGREDEEPDDSAPASVSHDLLMSIARILFLSLVVAVPIIPAAFLLLPMPSEADGITLCLPGIGPLQQFQGGLDEDLDEMVHIHERVHAEQCRRLGAVEYAKTYLTDEGMMALEAEAFCAEARTLAIRGLETGPWVSRIIEALYYDYPHSGDVAYADVRRIVGDWCPPPDARSTLLETERP</sequence>
<accession>A0ABU9E3Y5</accession>
<dbReference type="Proteomes" id="UP001484239">
    <property type="component" value="Unassembled WGS sequence"/>
</dbReference>
<keyword evidence="1" id="KW-0812">Transmembrane</keyword>
<protein>
    <submittedName>
        <fullName evidence="2">Uncharacterized protein</fullName>
    </submittedName>
</protein>
<reference evidence="2 3" key="1">
    <citation type="submission" date="2024-02" db="EMBL/GenBank/DDBJ databases">
        <title>A novel Gemmatimonadota bacterium.</title>
        <authorList>
            <person name="Du Z.-J."/>
            <person name="Ye Y.-Q."/>
        </authorList>
    </citation>
    <scope>NUCLEOTIDE SEQUENCE [LARGE SCALE GENOMIC DNA]</scope>
    <source>
        <strain evidence="2 3">DH-20</strain>
    </source>
</reference>
<dbReference type="RefSeq" id="WP_405276141.1">
    <property type="nucleotide sequence ID" value="NZ_CP144380.1"/>
</dbReference>
<proteinExistence type="predicted"/>
<evidence type="ECO:0000313" key="2">
    <source>
        <dbReference type="EMBL" id="MEK9499443.1"/>
    </source>
</evidence>
<gene>
    <name evidence="2" type="ORF">WI372_00435</name>
</gene>
<name>A0ABU9E3Y5_9BACT</name>
<evidence type="ECO:0000313" key="3">
    <source>
        <dbReference type="Proteomes" id="UP001484239"/>
    </source>
</evidence>
<evidence type="ECO:0000256" key="1">
    <source>
        <dbReference type="SAM" id="Phobius"/>
    </source>
</evidence>
<keyword evidence="1" id="KW-0472">Membrane</keyword>
<feature type="transmembrane region" description="Helical" evidence="1">
    <location>
        <begin position="28"/>
        <end position="50"/>
    </location>
</feature>